<dbReference type="OMA" id="CSELYIS"/>
<dbReference type="PANTHER" id="PTHR24032:SF16">
    <property type="entry name" value="EGF-LIKE DOMAIN-CONTAINING PROTEIN"/>
    <property type="match status" value="1"/>
</dbReference>
<organism evidence="4 5">
    <name type="scientific">Cavenderia fasciculata</name>
    <name type="common">Slime mold</name>
    <name type="synonym">Dictyostelium fasciculatum</name>
    <dbReference type="NCBI Taxonomy" id="261658"/>
    <lineage>
        <taxon>Eukaryota</taxon>
        <taxon>Amoebozoa</taxon>
        <taxon>Evosea</taxon>
        <taxon>Eumycetozoa</taxon>
        <taxon>Dictyostelia</taxon>
        <taxon>Acytosteliales</taxon>
        <taxon>Cavenderiaceae</taxon>
        <taxon>Cavenderia</taxon>
    </lineage>
</organism>
<dbReference type="SUPFAM" id="SSF52058">
    <property type="entry name" value="L domain-like"/>
    <property type="match status" value="2"/>
</dbReference>
<dbReference type="CDD" id="cd00603">
    <property type="entry name" value="IPT_PCSR"/>
    <property type="match status" value="1"/>
</dbReference>
<feature type="domain" description="ComC supersandwich" evidence="3">
    <location>
        <begin position="1960"/>
        <end position="2192"/>
    </location>
</feature>
<dbReference type="GeneID" id="14873429"/>
<keyword evidence="2" id="KW-0812">Transmembrane</keyword>
<evidence type="ECO:0000313" key="5">
    <source>
        <dbReference type="Proteomes" id="UP000007797"/>
    </source>
</evidence>
<evidence type="ECO:0000256" key="2">
    <source>
        <dbReference type="SAM" id="Phobius"/>
    </source>
</evidence>
<protein>
    <recommendedName>
        <fullName evidence="3">ComC supersandwich domain-containing protein</fullName>
    </recommendedName>
</protein>
<dbReference type="Pfam" id="PF22933">
    <property type="entry name" value="ComC_SSD"/>
    <property type="match status" value="2"/>
</dbReference>
<feature type="transmembrane region" description="Helical" evidence="2">
    <location>
        <begin position="2213"/>
        <end position="2235"/>
    </location>
</feature>
<dbReference type="Gene3D" id="3.80.10.10">
    <property type="entry name" value="Ribonuclease Inhibitor"/>
    <property type="match status" value="2"/>
</dbReference>
<evidence type="ECO:0000256" key="1">
    <source>
        <dbReference type="SAM" id="MobiDB-lite"/>
    </source>
</evidence>
<feature type="region of interest" description="Disordered" evidence="1">
    <location>
        <begin position="782"/>
        <end position="805"/>
    </location>
</feature>
<proteinExistence type="predicted"/>
<name>F4PSB1_CACFS</name>
<evidence type="ECO:0000313" key="4">
    <source>
        <dbReference type="EMBL" id="EGG20657.1"/>
    </source>
</evidence>
<keyword evidence="5" id="KW-1185">Reference proteome</keyword>
<accession>F4PSB1</accession>
<feature type="region of interest" description="Disordered" evidence="1">
    <location>
        <begin position="1899"/>
        <end position="1918"/>
    </location>
</feature>
<feature type="domain" description="ComC supersandwich" evidence="3">
    <location>
        <begin position="847"/>
        <end position="1077"/>
    </location>
</feature>
<reference evidence="5" key="1">
    <citation type="journal article" date="2011" name="Genome Res.">
        <title>Phylogeny-wide analysis of social amoeba genomes highlights ancient origins for complex intercellular communication.</title>
        <authorList>
            <person name="Heidel A.J."/>
            <person name="Lawal H.M."/>
            <person name="Felder M."/>
            <person name="Schilde C."/>
            <person name="Helps N.R."/>
            <person name="Tunggal B."/>
            <person name="Rivero F."/>
            <person name="John U."/>
            <person name="Schleicher M."/>
            <person name="Eichinger L."/>
            <person name="Platzer M."/>
            <person name="Noegel A.A."/>
            <person name="Schaap P."/>
            <person name="Gloeckner G."/>
        </authorList>
    </citation>
    <scope>NUCLEOTIDE SEQUENCE [LARGE SCALE GENOMIC DNA]</scope>
    <source>
        <strain evidence="5">SH3</strain>
    </source>
</reference>
<dbReference type="KEGG" id="dfa:DFA_00518"/>
<dbReference type="EMBL" id="GL883010">
    <property type="protein sequence ID" value="EGG20657.1"/>
    <property type="molecule type" value="Genomic_DNA"/>
</dbReference>
<dbReference type="InterPro" id="IPR053331">
    <property type="entry name" value="EGF-like_comC"/>
</dbReference>
<evidence type="ECO:0000259" key="3">
    <source>
        <dbReference type="Pfam" id="PF22933"/>
    </source>
</evidence>
<dbReference type="InterPro" id="IPR054484">
    <property type="entry name" value="ComC_SSD"/>
</dbReference>
<keyword evidence="2" id="KW-1133">Transmembrane helix</keyword>
<dbReference type="InterPro" id="IPR032675">
    <property type="entry name" value="LRR_dom_sf"/>
</dbReference>
<sequence length="2276" mass="250262">MKRKSGVDATLQLDELNSAIFLIKQFKLTNNQDQSLCNQVTTGTVAFKCATDVIDGITHVTEIMIPISPNFDAGEPDYTLTSFTFPNLTNIQVTAGPRNQSIDILTMFMGSNTYPVLKDLYIVSDYTTSLAPEFSTNMPELTTLQLRLGSLTSFDTFFLSGPKLNYASIFITSLTKFPKFAPDSVYPKLATLNIVYSPNNDTFFIPKQHFPILRALLFYVSNGNEVHFKTDLPLGSAGCVSLGGDVVATCDINLLDTSKTTILYAVSNTTINPPVSASSPYPELTHFSYQYGKFKDFYPIQTFPPKMSTLSFSQNLYTSIPDIVLPASVKEINFLNNPITGTIDYVGPFVNTNNMKLVLDSSLVTGTVPDSFCNNRLDIVGTSIAAVPDCFWCYSQTYSLITTLPKPPGFTCQPSFVNASMLVTNMGVVTAVGQFVGWGNGEDVKAIVPNKIMEITKMEVYNQLGPPVNYTLTLQREGADVLANVTLVEGSIRNNMAQFFQLASQVYVTMNMIKYNTYFTPIVRIHDIDCTITIYNETLIGCLMPPMQSGPTPVVIGNGHYSRSHIAQFIQTFPILFRVTQRASPGTNITIFGNYGNATQHIAVLFGAGTSQETDCAVLYHDYFRIVCAIAIGDTGVYGNTSVLVNINGFTDLINTTFLSAQEICIITTNYCHGNGQCQIDGTCLCKQQNFYQNCQKSYPIINAGEYDSNDTSRVTLYGDFGPLSPLSATITLNNSITCTSSNISTSFIKCTLSTAAPLGLSSVQITINGFNTTVPNIIRMNNIDPNNGNSSGEPGSGSGEENETSQQKCSRLTFNCYGNGKCDTNGKCQCNTDYNPIDNCFTKFINTTIIANSTSPTVSFDIDGIDFQFEFKSIQELDIDDNVLNQLNIDDYSWNVNVSTNNLITIANYQLNTTSSTLSFNNEFNPFQSLQVTSTISFASFARDVQFGDQILQINPNSIKLAVNVSGWQYSSNVATLRIIFTSIINTNQSVEFNCKENEIEPTVYDSLSSLQYLKVVKDDLQFNGRFIDFALSDGRVVYSKTELVSFTPVNDDESLAMIGIRLPQCQQCVLDPDFTPLLIDKSHDQGCDSSSSKAWRIGVGVSVGVVGAIAIATTTIILVDALLPLDELNSAIFLIKQFKLVSSQDQLLCNQVTGIDIVSFKCATDAIDGITHITEIEIASTLEIDAGEPDYTLTSFTFPNLTNIRLRVQPRNQSIDIVAMFMGNTFPVLKQIDIYYDYTTTLSSGFGSNMPELTILQMTLGSLTSFDTFFLNLPVLEYVSIDAPLWTKFPQFAPDSVYPKLNTISNVYSPNNDTFFLSKQNLPVLDTFSNGNEVHLTTDIPLGSVGCKSNMGPMGLVATCDINLLDPSRITFLNAVANTTLNPPVSSSYYRLAYYTYGYGNLHTIYPIQSFPPNLLELKLDNNQYTSIPNVVLPPSSILRELSFLNNPITGAIDFVTPFVNTNNMKLSLDSNLVTGTVPDSFCNNRLAIVGTSITSVPDCFWCYGEDLYILSTSLTKPLGFTCQPSIENASMLVTRMGVVTVTGQLVGWGNGVDVRAIVPNKLMVITKFEVYDQLGPPVNYTLTLQTTGEDVLVNVTLVEGWVHAEMAEFVQLASQVQVSMVLSKYNTYFTPIVKIHNIDCNLTSLNESFVSCLMPPMQSGPTPVFIGNGHYNLSHIATFTQVFPKIFNSTLIASPGTNITIKGYFGDVIEHIAVTIGVGTSKETDCAVLYQDSTAIVCAIAIGDTGVYVNTSVLVNINGFTELKYIPFNSKQENCQQTTNYCHGNGQCQIDGTCLCKQQNFYQDCQKSYPRVSAGEYDSNDTSRVTLYGDFGPSSPLSATITLNNSITCTPSNISTSFIKCTLSTAAPFGLSSVQVISDNNPLFNMTVLNIIRNNIDPNNGNSSGEPGSGEENETSQQKCSRLTFNCYGNGKCDTNGKCQCNTDYNPIDNCFTKFINTTIIANSTSPTVSFDIDGIDFQFEFKSIQELDIDDNVLNQLNIDDYSWNVNVSTNNLITIANYQLNTTSSTLSFNNEFNPFQSLQVTSTISFASFARDVQFGDQILQINPNSIKLAVNVSGWQFSSNVATLRLIFTSIVNNNQSIQFNCQETEIGTLSFDSMSSLQYLRVVRDNIQFSGRFIDFALSDGRVVYSKTELVSFTPLLDNSEQAVAMIGIRLPQCQQCVLDPDFTPLLIDKSHDQGCDSSSNAWKIAVGVSLGVVGAIAITVASILYYKKKRANDRFNKNIQNKLRNFVSIGKGIIKNKEEHRETYFYK</sequence>
<dbReference type="RefSeq" id="XP_004358507.1">
    <property type="nucleotide sequence ID" value="XM_004358450.1"/>
</dbReference>
<dbReference type="PANTHER" id="PTHR24032">
    <property type="entry name" value="EGF-LIKE DOMAIN-CONTAINING PROTEIN-RELATED-RELATED"/>
    <property type="match status" value="1"/>
</dbReference>
<keyword evidence="2" id="KW-0472">Membrane</keyword>
<gene>
    <name evidence="4" type="ORF">DFA_00518</name>
</gene>
<dbReference type="Proteomes" id="UP000007797">
    <property type="component" value="Unassembled WGS sequence"/>
</dbReference>